<evidence type="ECO:0000256" key="5">
    <source>
        <dbReference type="ARBA" id="ARBA00022694"/>
    </source>
</evidence>
<dbReference type="EMBL" id="CP000501">
    <property type="protein sequence ID" value="ABN68293.2"/>
    <property type="molecule type" value="Genomic_DNA"/>
</dbReference>
<organism evidence="9 10">
    <name type="scientific">Scheffersomyces stipitis (strain ATCC 58785 / CBS 6054 / NBRC 10063 / NRRL Y-11545)</name>
    <name type="common">Yeast</name>
    <name type="synonym">Pichia stipitis</name>
    <dbReference type="NCBI Taxonomy" id="322104"/>
    <lineage>
        <taxon>Eukaryota</taxon>
        <taxon>Fungi</taxon>
        <taxon>Dikarya</taxon>
        <taxon>Ascomycota</taxon>
        <taxon>Saccharomycotina</taxon>
        <taxon>Pichiomycetes</taxon>
        <taxon>Debaryomycetaceae</taxon>
        <taxon>Scheffersomyces</taxon>
    </lineage>
</organism>
<dbReference type="GeneID" id="4840692"/>
<evidence type="ECO:0000256" key="2">
    <source>
        <dbReference type="ARBA" id="ARBA00005546"/>
    </source>
</evidence>
<keyword evidence="6 8" id="KW-0539">Nucleus</keyword>
<protein>
    <recommendedName>
        <fullName evidence="4">EKC/KEOPS complex subunit CGI121</fullName>
    </recommendedName>
    <alternativeName>
        <fullName evidence="3">EKC/KEOPS complex subunit cgi121</fullName>
    </alternativeName>
</protein>
<dbReference type="RefSeq" id="XP_001386322.2">
    <property type="nucleotide sequence ID" value="XM_001386285.1"/>
</dbReference>
<comment type="subcellular location">
    <subcellularLocation>
        <location evidence="1">Nucleus</location>
    </subcellularLocation>
</comment>
<dbReference type="InterPro" id="IPR036504">
    <property type="entry name" value="CGI121/TPRKB_sf"/>
</dbReference>
<comment type="similarity">
    <text evidence="2 8">Belongs to the CGI121/TPRKB family.</text>
</comment>
<dbReference type="InterPro" id="IPR013926">
    <property type="entry name" value="CGI121/TPRKB"/>
</dbReference>
<reference evidence="9 10" key="1">
    <citation type="journal article" date="2007" name="Nat. Biotechnol.">
        <title>Genome sequence of the lignocellulose-bioconverting and xylose-fermenting yeast Pichia stipitis.</title>
        <authorList>
            <person name="Jeffries T.W."/>
            <person name="Grigoriev I.V."/>
            <person name="Grimwood J."/>
            <person name="Laplaza J.M."/>
            <person name="Aerts A."/>
            <person name="Salamov A."/>
            <person name="Schmutz J."/>
            <person name="Lindquist E."/>
            <person name="Dehal P."/>
            <person name="Shapiro H."/>
            <person name="Jin Y.S."/>
            <person name="Passoth V."/>
            <person name="Richardson P.M."/>
        </authorList>
    </citation>
    <scope>NUCLEOTIDE SEQUENCE [LARGE SCALE GENOMIC DNA]</scope>
    <source>
        <strain evidence="10">ATCC 58785 / CBS 6054 / NBRC 10063 / NRRL Y-11545</strain>
    </source>
</reference>
<dbReference type="SUPFAM" id="SSF143870">
    <property type="entry name" value="PF0523-like"/>
    <property type="match status" value="1"/>
</dbReference>
<evidence type="ECO:0000256" key="7">
    <source>
        <dbReference type="ARBA" id="ARBA00025043"/>
    </source>
</evidence>
<dbReference type="GO" id="GO:0005634">
    <property type="term" value="C:nucleus"/>
    <property type="evidence" value="ECO:0007669"/>
    <property type="project" value="UniProtKB-SubCell"/>
</dbReference>
<keyword evidence="5" id="KW-0819">tRNA processing</keyword>
<dbReference type="GO" id="GO:0005829">
    <property type="term" value="C:cytosol"/>
    <property type="evidence" value="ECO:0007669"/>
    <property type="project" value="TreeGrafter"/>
</dbReference>
<dbReference type="eggNOG" id="KOG4066">
    <property type="taxonomic scope" value="Eukaryota"/>
</dbReference>
<dbReference type="KEGG" id="pic:PICST_62985"/>
<sequence length="196" mass="22194">MSWTSVSFPSYPQYTVFISLFTGIENDTISTVKKELIAANAEYDFCFLNTYHVVSVEHLYGSIHRSIANYANDTLKARTVNTEIIFNLSPINKIMEALKKFGVDEKCPNIIAIKVFKTEDIDEKSFIDTNNHLLKLLRIEKDSNIELNDKTLGQLVDVPKVIKVYKLSDVKISSDESQKQAQLTRLVVAACLLRGL</sequence>
<gene>
    <name evidence="9" type="ORF">PICST_62985</name>
</gene>
<dbReference type="Pfam" id="PF08617">
    <property type="entry name" value="CGI-121"/>
    <property type="match status" value="1"/>
</dbReference>
<dbReference type="PANTHER" id="PTHR15840">
    <property type="entry name" value="CGI-121 FAMILY MEMBER"/>
    <property type="match status" value="1"/>
</dbReference>
<dbReference type="STRING" id="322104.A3LZ85"/>
<evidence type="ECO:0000313" key="10">
    <source>
        <dbReference type="Proteomes" id="UP000002258"/>
    </source>
</evidence>
<dbReference type="FunCoup" id="A3LZ85">
    <property type="interactions" value="509"/>
</dbReference>
<comment type="function">
    <text evidence="7">Component of the EKC/KEOPS complex that is required for the formation of a threonylcarbamoyl group on adenosine at position 37 (t(6)A37) in tRNAs that read codons beginning with adenine. The complex is probably involved in the transfer of the threonylcarbamoyl moiety of threonylcarbamoyl-AMP (TC-AMP) to the N6 group of A37. CGI121 acts as an allosteric effector that regulates the t(6)A activity of the complex. The EKC/KEOPS complex also promotes both telomere uncapping and telomere elongation. The complex is required for efficient recruitment of transcriptional coactivators. CGI121 is not required for tRNA modification.</text>
</comment>
<evidence type="ECO:0000256" key="1">
    <source>
        <dbReference type="ARBA" id="ARBA00004123"/>
    </source>
</evidence>
<dbReference type="OrthoDB" id="329139at2759"/>
<dbReference type="Gene3D" id="3.30.2380.10">
    <property type="entry name" value="CGI121/TPRKB"/>
    <property type="match status" value="1"/>
</dbReference>
<dbReference type="HOGENOM" id="CLU_065847_1_1_1"/>
<dbReference type="AlphaFoldDB" id="A3LZ85"/>
<dbReference type="GO" id="GO:0000408">
    <property type="term" value="C:EKC/KEOPS complex"/>
    <property type="evidence" value="ECO:0007669"/>
    <property type="project" value="TreeGrafter"/>
</dbReference>
<proteinExistence type="inferred from homology"/>
<evidence type="ECO:0000256" key="8">
    <source>
        <dbReference type="RuleBase" id="RU004398"/>
    </source>
</evidence>
<evidence type="ECO:0000256" key="4">
    <source>
        <dbReference type="ARBA" id="ARBA00016009"/>
    </source>
</evidence>
<dbReference type="InParanoid" id="A3LZ85"/>
<evidence type="ECO:0000256" key="6">
    <source>
        <dbReference type="ARBA" id="ARBA00023242"/>
    </source>
</evidence>
<dbReference type="OMA" id="DANPHFD"/>
<name>A3LZ85_PICST</name>
<keyword evidence="10" id="KW-1185">Reference proteome</keyword>
<accession>A3LZ85</accession>
<dbReference type="Proteomes" id="UP000002258">
    <property type="component" value="Chromosome 7"/>
</dbReference>
<evidence type="ECO:0000313" key="9">
    <source>
        <dbReference type="EMBL" id="ABN68293.2"/>
    </source>
</evidence>
<dbReference type="PANTHER" id="PTHR15840:SF10">
    <property type="entry name" value="EKC_KEOPS COMPLEX SUBUNIT TPRKB"/>
    <property type="match status" value="1"/>
</dbReference>
<dbReference type="GO" id="GO:0002949">
    <property type="term" value="P:tRNA threonylcarbamoyladenosine modification"/>
    <property type="evidence" value="ECO:0007669"/>
    <property type="project" value="TreeGrafter"/>
</dbReference>
<evidence type="ECO:0000256" key="3">
    <source>
        <dbReference type="ARBA" id="ARBA00015316"/>
    </source>
</evidence>